<evidence type="ECO:0000256" key="12">
    <source>
        <dbReference type="ARBA" id="ARBA00056304"/>
    </source>
</evidence>
<feature type="domain" description="Vps53 C-terminal" evidence="16">
    <location>
        <begin position="665"/>
        <end position="749"/>
    </location>
</feature>
<accession>A0A2K6STM1</accession>
<keyword evidence="10" id="KW-0175">Coiled coil</keyword>
<reference evidence="17" key="1">
    <citation type="submission" date="2025-08" db="UniProtKB">
        <authorList>
            <consortium name="Ensembl"/>
        </authorList>
    </citation>
    <scope>IDENTIFICATION</scope>
</reference>
<evidence type="ECO:0000256" key="14">
    <source>
        <dbReference type="SAM" id="MobiDB-lite"/>
    </source>
</evidence>
<dbReference type="GO" id="GO:0015031">
    <property type="term" value="P:protein transport"/>
    <property type="evidence" value="ECO:0007669"/>
    <property type="project" value="UniProtKB-KW"/>
</dbReference>
<organism evidence="17 18">
    <name type="scientific">Saimiri boliviensis boliviensis</name>
    <name type="common">Bolivian squirrel monkey</name>
    <dbReference type="NCBI Taxonomy" id="39432"/>
    <lineage>
        <taxon>Eukaryota</taxon>
        <taxon>Metazoa</taxon>
        <taxon>Chordata</taxon>
        <taxon>Craniata</taxon>
        <taxon>Vertebrata</taxon>
        <taxon>Euteleostomi</taxon>
        <taxon>Mammalia</taxon>
        <taxon>Eutheria</taxon>
        <taxon>Euarchontoglires</taxon>
        <taxon>Primates</taxon>
        <taxon>Haplorrhini</taxon>
        <taxon>Platyrrhini</taxon>
        <taxon>Cebidae</taxon>
        <taxon>Saimiriinae</taxon>
        <taxon>Saimiri</taxon>
    </lineage>
</organism>
<keyword evidence="18" id="KW-1185">Reference proteome</keyword>
<sequence length="803" mass="91276">MMEEEELEFVEELEAVLQLTPEVQLAIEQVFPSQDPLDRADFNAVEYINTLFPTEQSLANIDEVVNKIRLKIRRLDDNIRTVVRGQTNVGQDGRQVKEITRDIKQLDHAKRHLTTSITTLNHLHMLAGGVDSLEAMTRRRQYGEVANLLQGVMNVLEHFHKYMGIPQIRQLSERVKAAQTELGQQILADFEEAFPSQGTKRPGGPSNVLRDACLVANILDPRIKQEIMKKFIKQHLSEYLVLFQENQDVAWLDKIDRRYAWIKRQLVDYEEKYGRMFPREWYMAERIAVEFCHVTRTELAKIMRTRAKEIEVKLLLFAIQRTTNFEGFLAKRFSGCTLTDGTLKKLESPPTSTNPFLEDEPTPEMEELATERGDLDQPKKPKAPDNPFHGIVSKCFEPHLYVYIESQDKNLGELIDRFVADFKAQGPPKPNTDEGGAVLPSCADLFVYYKKCMVQCSQLSTGEPMIALTTIFQKYLREYAWKILSGNLPKTTTSSGGLTISSLLKEKEGSEVAKFTVEELCLICSILSTAEYCLATTQQLEEKLKEKVDISLIERINLTGEMDTFSTVISSSIQLLVQDLDAACDPALTAMSKMQWQNVEHVGDQSPYVTSVILHIKQNVPIIRDNLASTRKYFTQFCIKFANSFIPKFITHLFKCKPISMVGAEQLLLDTHSLKMVLLDLPSIGSQVVRKAPASYTKIVVKGMTRAEMILKVVMAPHEPLVVFVDNYIKLLTDCNTETFQKILDMKGLKRSEQSSMLELLRQRLPAPPSGTESASSLSLMAPTPEQESSRIRKLEKLIKKRL</sequence>
<dbReference type="Gene3D" id="1.10.357.110">
    <property type="entry name" value="Vacuolar protein sorting-associated protein 53, C-terminus"/>
    <property type="match status" value="1"/>
</dbReference>
<reference evidence="17" key="2">
    <citation type="submission" date="2025-09" db="UniProtKB">
        <authorList>
            <consortium name="Ensembl"/>
        </authorList>
    </citation>
    <scope>IDENTIFICATION</scope>
</reference>
<keyword evidence="8" id="KW-0653">Protein transport</keyword>
<evidence type="ECO:0000256" key="5">
    <source>
        <dbReference type="ARBA" id="ARBA00014103"/>
    </source>
</evidence>
<dbReference type="InterPro" id="IPR038260">
    <property type="entry name" value="Vps53_C_sf"/>
</dbReference>
<evidence type="ECO:0000313" key="18">
    <source>
        <dbReference type="Proteomes" id="UP000233220"/>
    </source>
</evidence>
<feature type="region of interest" description="Disordered" evidence="14">
    <location>
        <begin position="344"/>
        <end position="383"/>
    </location>
</feature>
<evidence type="ECO:0000256" key="1">
    <source>
        <dbReference type="ARBA" id="ARBA00004150"/>
    </source>
</evidence>
<evidence type="ECO:0000259" key="15">
    <source>
        <dbReference type="Pfam" id="PF04100"/>
    </source>
</evidence>
<feature type="compositionally biased region" description="Acidic residues" evidence="14">
    <location>
        <begin position="357"/>
        <end position="368"/>
    </location>
</feature>
<name>A0A2K6STM1_SAIBB</name>
<dbReference type="GO" id="GO:0007041">
    <property type="term" value="P:lysosomal transport"/>
    <property type="evidence" value="ECO:0007669"/>
    <property type="project" value="UniProtKB-ARBA"/>
</dbReference>
<keyword evidence="7" id="KW-0967">Endosome</keyword>
<evidence type="ECO:0000256" key="9">
    <source>
        <dbReference type="ARBA" id="ARBA00023034"/>
    </source>
</evidence>
<keyword evidence="11" id="KW-0472">Membrane</keyword>
<dbReference type="FunFam" id="1.10.357.110:FF:000001">
    <property type="entry name" value="vacuolar protein sorting-associated protein 53 homolog"/>
    <property type="match status" value="1"/>
</dbReference>
<evidence type="ECO:0000256" key="11">
    <source>
        <dbReference type="ARBA" id="ARBA00023136"/>
    </source>
</evidence>
<dbReference type="InterPro" id="IPR007234">
    <property type="entry name" value="Vps53_N"/>
</dbReference>
<dbReference type="AlphaFoldDB" id="A0A2K6STM1"/>
<comment type="subcellular location">
    <subcellularLocation>
        <location evidence="3">Endosome membrane</location>
        <topology evidence="3">Peripheral membrane protein</topology>
    </subcellularLocation>
    <subcellularLocation>
        <location evidence="1">Golgi apparatus</location>
        <location evidence="1">trans-Golgi network membrane</location>
        <topology evidence="1">Peripheral membrane protein</topology>
    </subcellularLocation>
    <subcellularLocation>
        <location evidence="2">Recycling endosome</location>
    </subcellularLocation>
</comment>
<dbReference type="Pfam" id="PF16854">
    <property type="entry name" value="VPS53_C"/>
    <property type="match status" value="1"/>
</dbReference>
<feature type="region of interest" description="Disordered" evidence="14">
    <location>
        <begin position="765"/>
        <end position="793"/>
    </location>
</feature>
<feature type="domain" description="Vps53 N-terminal" evidence="15">
    <location>
        <begin position="95"/>
        <end position="422"/>
    </location>
</feature>
<dbReference type="InterPro" id="IPR039766">
    <property type="entry name" value="Vps53"/>
</dbReference>
<evidence type="ECO:0000256" key="6">
    <source>
        <dbReference type="ARBA" id="ARBA00022448"/>
    </source>
</evidence>
<dbReference type="GO" id="GO:0005829">
    <property type="term" value="C:cytosol"/>
    <property type="evidence" value="ECO:0007669"/>
    <property type="project" value="GOC"/>
</dbReference>
<dbReference type="GO" id="GO:0055037">
    <property type="term" value="C:recycling endosome"/>
    <property type="evidence" value="ECO:0007669"/>
    <property type="project" value="UniProtKB-SubCell"/>
</dbReference>
<evidence type="ECO:0000256" key="3">
    <source>
        <dbReference type="ARBA" id="ARBA00004481"/>
    </source>
</evidence>
<protein>
    <recommendedName>
        <fullName evidence="5">Vacuolar protein sorting-associated protein 53 homolog</fullName>
    </recommendedName>
</protein>
<evidence type="ECO:0000256" key="7">
    <source>
        <dbReference type="ARBA" id="ARBA00022753"/>
    </source>
</evidence>
<dbReference type="InterPro" id="IPR031745">
    <property type="entry name" value="Vps53_C"/>
</dbReference>
<feature type="compositionally biased region" description="Basic and acidic residues" evidence="14">
    <location>
        <begin position="369"/>
        <end position="383"/>
    </location>
</feature>
<dbReference type="Proteomes" id="UP000233220">
    <property type="component" value="Unplaced"/>
</dbReference>
<comment type="subunit">
    <text evidence="13">Component of the Golgi-associated retrograde protein (GARP) complex, also called VFT (VPS fifty-three) complex, composed of VPS51, VPS52, VPS53 and VPS54. Component of the endosome-associated retrograde protein (EARP) complex, composed of VPS51, VPS52, VPS53 and VPS50/Syndetin. EIPR1 interacts with both EARP and GARP complexes and mediates the recruitment of the GARP complex to the trans-Golgi network. Interacts with VPS50 in an EIPR1-independent manner.</text>
</comment>
<comment type="similarity">
    <text evidence="4">Belongs to the VPS53 family.</text>
</comment>
<dbReference type="GO" id="GO:0000938">
    <property type="term" value="C:GARP complex"/>
    <property type="evidence" value="ECO:0007669"/>
    <property type="project" value="InterPro"/>
</dbReference>
<dbReference type="Pfam" id="PF04100">
    <property type="entry name" value="Vps53_N"/>
    <property type="match status" value="1"/>
</dbReference>
<proteinExistence type="inferred from homology"/>
<evidence type="ECO:0000256" key="10">
    <source>
        <dbReference type="ARBA" id="ARBA00023054"/>
    </source>
</evidence>
<keyword evidence="6" id="KW-0813">Transport</keyword>
<evidence type="ECO:0000256" key="13">
    <source>
        <dbReference type="ARBA" id="ARBA00063964"/>
    </source>
</evidence>
<gene>
    <name evidence="17" type="primary">VPS53</name>
</gene>
<evidence type="ECO:0000256" key="4">
    <source>
        <dbReference type="ARBA" id="ARBA00008628"/>
    </source>
</evidence>
<evidence type="ECO:0000256" key="2">
    <source>
        <dbReference type="ARBA" id="ARBA00004172"/>
    </source>
</evidence>
<dbReference type="PANTHER" id="PTHR12820:SF0">
    <property type="entry name" value="VACUOLAR PROTEIN SORTING-ASSOCIATED PROTEIN 53 HOMOLOG"/>
    <property type="match status" value="1"/>
</dbReference>
<keyword evidence="9" id="KW-0333">Golgi apparatus</keyword>
<evidence type="ECO:0000256" key="8">
    <source>
        <dbReference type="ARBA" id="ARBA00022927"/>
    </source>
</evidence>
<dbReference type="PANTHER" id="PTHR12820">
    <property type="entry name" value="VACUOLAR SORTING PROTEIN 53"/>
    <property type="match status" value="1"/>
</dbReference>
<evidence type="ECO:0000259" key="16">
    <source>
        <dbReference type="Pfam" id="PF16854"/>
    </source>
</evidence>
<dbReference type="GeneTree" id="ENSGT00390000015165"/>
<dbReference type="Ensembl" id="ENSSBOT00000027500.1">
    <property type="protein sequence ID" value="ENSSBOP00000010722.1"/>
    <property type="gene ID" value="ENSSBOG00000021982.1"/>
</dbReference>
<dbReference type="GO" id="GO:0010008">
    <property type="term" value="C:endosome membrane"/>
    <property type="evidence" value="ECO:0007669"/>
    <property type="project" value="UniProtKB-SubCell"/>
</dbReference>
<comment type="function">
    <text evidence="12">Acts as a component of the GARP complex that is involved in retrograde transport from early and late endosomes to the trans-Golgi network (TGN). The GARP complex is required for the maintenance of the cycling of mannose 6-phosphate receptors between the TGN and endosomes, this cycling is necessary for proper lysosomal sorting of acid hydrolases such as CTSD. Acts as a component of the EARP complex that is involved in endocytic recycling. The EARP complex associates with Rab4-positive endosomes and promotes recycling of internalized transferrin receptor (TFRC) to the plasma membrane.</text>
</comment>
<dbReference type="GO" id="GO:0042147">
    <property type="term" value="P:retrograde transport, endosome to Golgi"/>
    <property type="evidence" value="ECO:0007669"/>
    <property type="project" value="InterPro"/>
</dbReference>
<evidence type="ECO:0000313" key="17">
    <source>
        <dbReference type="Ensembl" id="ENSSBOP00000010722.1"/>
    </source>
</evidence>